<keyword evidence="4" id="KW-1185">Reference proteome</keyword>
<dbReference type="SUPFAM" id="SSF63992">
    <property type="entry name" value="Dipeptide transport protein"/>
    <property type="match status" value="1"/>
</dbReference>
<evidence type="ECO:0000313" key="3">
    <source>
        <dbReference type="EMBL" id="RWR48700.1"/>
    </source>
</evidence>
<dbReference type="InterPro" id="IPR027476">
    <property type="entry name" value="DppA_N"/>
</dbReference>
<feature type="active site" description="Nucleophile" evidence="1">
    <location>
        <position position="117"/>
    </location>
</feature>
<evidence type="ECO:0000256" key="2">
    <source>
        <dbReference type="PIRSR" id="PIRSR015853-2"/>
    </source>
</evidence>
<dbReference type="OrthoDB" id="9785420at2"/>
<dbReference type="AlphaFoldDB" id="A0A443LHM9"/>
<keyword evidence="2" id="KW-0862">Zinc</keyword>
<accession>A0A443LHM9</accession>
<protein>
    <submittedName>
        <fullName evidence="3">Peptide ABC transporter</fullName>
    </submittedName>
</protein>
<dbReference type="PIRSF" id="PIRSF015853">
    <property type="entry name" value="Pep_DppA"/>
    <property type="match status" value="1"/>
</dbReference>
<comment type="caution">
    <text evidence="3">The sequence shown here is derived from an EMBL/GenBank/DDBJ whole genome shotgun (WGS) entry which is preliminary data.</text>
</comment>
<dbReference type="GO" id="GO:0046872">
    <property type="term" value="F:metal ion binding"/>
    <property type="evidence" value="ECO:0007669"/>
    <property type="project" value="UniProtKB-KW"/>
</dbReference>
<feature type="binding site" evidence="2">
    <location>
        <position position="105"/>
    </location>
    <ligand>
        <name>Zn(2+)</name>
        <dbReference type="ChEBI" id="CHEBI:29105"/>
        <label>2</label>
    </ligand>
</feature>
<dbReference type="Pfam" id="PF04951">
    <property type="entry name" value="Peptidase_M55"/>
    <property type="match status" value="1"/>
</dbReference>
<organism evidence="3 4">
    <name type="scientific">Paenirhodobacter ferrireducens</name>
    <dbReference type="NCBI Taxonomy" id="1215032"/>
    <lineage>
        <taxon>Bacteria</taxon>
        <taxon>Pseudomonadati</taxon>
        <taxon>Pseudomonadota</taxon>
        <taxon>Alphaproteobacteria</taxon>
        <taxon>Rhodobacterales</taxon>
        <taxon>Rhodobacter group</taxon>
        <taxon>Paenirhodobacter</taxon>
    </lineage>
</organism>
<dbReference type="InterPro" id="IPR007035">
    <property type="entry name" value="Peptidase_M55"/>
</dbReference>
<dbReference type="EMBL" id="SAVB01000010">
    <property type="protein sequence ID" value="RWR48700.1"/>
    <property type="molecule type" value="Genomic_DNA"/>
</dbReference>
<name>A0A443LHM9_9RHOB</name>
<dbReference type="Gene3D" id="3.30.1360.130">
    <property type="entry name" value="Dipeptide transport protein"/>
    <property type="match status" value="1"/>
</dbReference>
<feature type="binding site" evidence="2">
    <location>
        <position position="135"/>
    </location>
    <ligand>
        <name>Zn(2+)</name>
        <dbReference type="ChEBI" id="CHEBI:29105"/>
        <label>2</label>
    </ligand>
</feature>
<feature type="binding site" evidence="2">
    <location>
        <position position="8"/>
    </location>
    <ligand>
        <name>Zn(2+)</name>
        <dbReference type="ChEBI" id="CHEBI:29105"/>
        <label>2</label>
    </ligand>
</feature>
<sequence>MKVFISADMEGTAGITSWSETEKDHPDYAEFRAYMTEEVVAACEGARAAGAEEVLVKDAHETGRNLVIGRLPEYVRVVRDWSGHPDSMMFGLDRGFSAAVYTGYHDRAGAETNPLAHTLNTRIMRITINGAPASEFTLNARTAARYGVPSVFLSGDAGMCAAARALVPGIETVATSEGIGSATVSLTPSRAVAAIREGVERGVAGRRAALMPPMPERYELVIEYDNPASAFRSHWFPGGEICGERSVRWTVFDAFEVQRILRFVSGG</sequence>
<dbReference type="RefSeq" id="WP_128148812.1">
    <property type="nucleotide sequence ID" value="NZ_SAVB01000010.1"/>
</dbReference>
<gene>
    <name evidence="3" type="ORF">EOW65_09365</name>
</gene>
<feature type="binding site" evidence="2">
    <location>
        <position position="8"/>
    </location>
    <ligand>
        <name>Zn(2+)</name>
        <dbReference type="ChEBI" id="CHEBI:29105"/>
        <label>1</label>
    </ligand>
</feature>
<evidence type="ECO:0000313" key="4">
    <source>
        <dbReference type="Proteomes" id="UP000286594"/>
    </source>
</evidence>
<dbReference type="Proteomes" id="UP000286594">
    <property type="component" value="Unassembled WGS sequence"/>
</dbReference>
<dbReference type="InterPro" id="IPR036177">
    <property type="entry name" value="Peptidase_M55_sf"/>
</dbReference>
<feature type="binding site" evidence="2">
    <location>
        <position position="10"/>
    </location>
    <ligand>
        <name>Zn(2+)</name>
        <dbReference type="ChEBI" id="CHEBI:29105"/>
        <label>1</label>
    </ligand>
</feature>
<dbReference type="Gene3D" id="3.40.50.10780">
    <property type="entry name" value="Dipeptide transport protein"/>
    <property type="match status" value="1"/>
</dbReference>
<feature type="binding site" evidence="2">
    <location>
        <position position="60"/>
    </location>
    <ligand>
        <name>Zn(2+)</name>
        <dbReference type="ChEBI" id="CHEBI:29105"/>
        <label>2</label>
    </ligand>
</feature>
<keyword evidence="2" id="KW-0479">Metal-binding</keyword>
<reference evidence="3 4" key="1">
    <citation type="submission" date="2019-01" db="EMBL/GenBank/DDBJ databases">
        <title>Sinorhodobacter populi sp. nov. isolated from the symptomatic bark tissue of Populus euramericana canker.</title>
        <authorList>
            <person name="Xu G."/>
        </authorList>
    </citation>
    <scope>NUCLEOTIDE SEQUENCE [LARGE SCALE GENOMIC DNA]</scope>
    <source>
        <strain evidence="3 4">CCTCC AB2012026</strain>
    </source>
</reference>
<dbReference type="CDD" id="cd08770">
    <property type="entry name" value="DAP_dppA_3"/>
    <property type="match status" value="1"/>
</dbReference>
<proteinExistence type="predicted"/>
<evidence type="ECO:0000256" key="1">
    <source>
        <dbReference type="PIRSR" id="PIRSR015853-1"/>
    </source>
</evidence>